<evidence type="ECO:0000256" key="4">
    <source>
        <dbReference type="ARBA" id="ARBA00022692"/>
    </source>
</evidence>
<proteinExistence type="inferred from homology"/>
<keyword evidence="3" id="KW-1003">Cell membrane</keyword>
<sequence length="199" mass="21496">MSATIDTSNNTLRNSARNRLVLPFLGNFYEGFAKPFAWVALRVAVGLLLAYEGWHKMGNPMAMSGFVESLNFYPGWFWSPLLGVVNLVGGVLIAIGFLTRPAALANTVMLAVTLWYHWVNPYGPIFLTPEGVALLNSPEAAQYFTGDAMRRLADGGAGFLSQVQGKAINASLFWTGAVGLYAAFGGGAWSVDGRLKKEL</sequence>
<feature type="transmembrane region" description="Helical" evidence="7">
    <location>
        <begin position="75"/>
        <end position="95"/>
    </location>
</feature>
<dbReference type="InterPro" id="IPR051907">
    <property type="entry name" value="DoxX-like_oxidoreductase"/>
</dbReference>
<evidence type="ECO:0000256" key="6">
    <source>
        <dbReference type="ARBA" id="ARBA00023136"/>
    </source>
</evidence>
<reference evidence="9" key="1">
    <citation type="journal article" date="2019" name="Int. J. Syst. Evol. Microbiol.">
        <title>The Global Catalogue of Microorganisms (GCM) 10K type strain sequencing project: providing services to taxonomists for standard genome sequencing and annotation.</title>
        <authorList>
            <consortium name="The Broad Institute Genomics Platform"/>
            <consortium name="The Broad Institute Genome Sequencing Center for Infectious Disease"/>
            <person name="Wu L."/>
            <person name="Ma J."/>
        </authorList>
    </citation>
    <scope>NUCLEOTIDE SEQUENCE [LARGE SCALE GENOMIC DNA]</scope>
    <source>
        <strain evidence="9">KCTC 42281</strain>
    </source>
</reference>
<accession>A0ABV7WZN1</accession>
<dbReference type="EMBL" id="JBHRYD010000005">
    <property type="protein sequence ID" value="MFC3704775.1"/>
    <property type="molecule type" value="Genomic_DNA"/>
</dbReference>
<feature type="transmembrane region" description="Helical" evidence="7">
    <location>
        <begin position="102"/>
        <end position="119"/>
    </location>
</feature>
<feature type="transmembrane region" description="Helical" evidence="7">
    <location>
        <begin position="172"/>
        <end position="191"/>
    </location>
</feature>
<gene>
    <name evidence="8" type="ORF">ACFOOL_08405</name>
</gene>
<dbReference type="PANTHER" id="PTHR33452">
    <property type="entry name" value="OXIDOREDUCTASE CATD-RELATED"/>
    <property type="match status" value="1"/>
</dbReference>
<organism evidence="8 9">
    <name type="scientific">Devosia honganensis</name>
    <dbReference type="NCBI Taxonomy" id="1610527"/>
    <lineage>
        <taxon>Bacteria</taxon>
        <taxon>Pseudomonadati</taxon>
        <taxon>Pseudomonadota</taxon>
        <taxon>Alphaproteobacteria</taxon>
        <taxon>Hyphomicrobiales</taxon>
        <taxon>Devosiaceae</taxon>
        <taxon>Devosia</taxon>
    </lineage>
</organism>
<keyword evidence="4 7" id="KW-0812">Transmembrane</keyword>
<keyword evidence="9" id="KW-1185">Reference proteome</keyword>
<evidence type="ECO:0000313" key="9">
    <source>
        <dbReference type="Proteomes" id="UP001595613"/>
    </source>
</evidence>
<comment type="subcellular location">
    <subcellularLocation>
        <location evidence="1">Cell membrane</location>
        <topology evidence="1">Multi-pass membrane protein</topology>
    </subcellularLocation>
</comment>
<keyword evidence="5 7" id="KW-1133">Transmembrane helix</keyword>
<dbReference type="InterPro" id="IPR032808">
    <property type="entry name" value="DoxX"/>
</dbReference>
<evidence type="ECO:0000313" key="8">
    <source>
        <dbReference type="EMBL" id="MFC3704775.1"/>
    </source>
</evidence>
<name>A0ABV7WZN1_9HYPH</name>
<comment type="similarity">
    <text evidence="2">Belongs to the DoxX family.</text>
</comment>
<evidence type="ECO:0000256" key="7">
    <source>
        <dbReference type="SAM" id="Phobius"/>
    </source>
</evidence>
<dbReference type="Proteomes" id="UP001595613">
    <property type="component" value="Unassembled WGS sequence"/>
</dbReference>
<evidence type="ECO:0000256" key="3">
    <source>
        <dbReference type="ARBA" id="ARBA00022475"/>
    </source>
</evidence>
<evidence type="ECO:0000256" key="1">
    <source>
        <dbReference type="ARBA" id="ARBA00004651"/>
    </source>
</evidence>
<evidence type="ECO:0000256" key="5">
    <source>
        <dbReference type="ARBA" id="ARBA00022989"/>
    </source>
</evidence>
<feature type="transmembrane region" description="Helical" evidence="7">
    <location>
        <begin position="36"/>
        <end position="55"/>
    </location>
</feature>
<dbReference type="PANTHER" id="PTHR33452:SF1">
    <property type="entry name" value="INNER MEMBRANE PROTEIN YPHA-RELATED"/>
    <property type="match status" value="1"/>
</dbReference>
<dbReference type="Pfam" id="PF07681">
    <property type="entry name" value="DoxX"/>
    <property type="match status" value="1"/>
</dbReference>
<evidence type="ECO:0000256" key="2">
    <source>
        <dbReference type="ARBA" id="ARBA00006679"/>
    </source>
</evidence>
<keyword evidence="6 7" id="KW-0472">Membrane</keyword>
<comment type="caution">
    <text evidence="8">The sequence shown here is derived from an EMBL/GenBank/DDBJ whole genome shotgun (WGS) entry which is preliminary data.</text>
</comment>
<protein>
    <submittedName>
        <fullName evidence="8">DoxX family protein</fullName>
    </submittedName>
</protein>
<dbReference type="RefSeq" id="WP_380096503.1">
    <property type="nucleotide sequence ID" value="NZ_JBHRYD010000005.1"/>
</dbReference>